<evidence type="ECO:0000313" key="2">
    <source>
        <dbReference type="Proteomes" id="UP000077521"/>
    </source>
</evidence>
<dbReference type="AlphaFoldDB" id="A0A177T753"/>
<sequence>MNLVRRQLAPAIITSRGWEQGGQVQEDDANTEERNILHLAITSYLFGVESQGKSAIGGSCAWSDGGCSESEDYSFLKGGL</sequence>
<accession>A0A177T753</accession>
<reference evidence="1" key="1">
    <citation type="submission" date="2016-04" db="EMBL/GenBank/DDBJ databases">
        <authorList>
            <person name="Nguyen H.D."/>
            <person name="Samba Siva P."/>
            <person name="Cullis J."/>
            <person name="Levesque C.A."/>
            <person name="Hambleton S."/>
        </authorList>
    </citation>
    <scope>NUCLEOTIDE SEQUENCE</scope>
    <source>
        <strain evidence="1">DAOMC 236416</strain>
    </source>
</reference>
<name>A0A177T753_9BASI</name>
<reference evidence="1" key="2">
    <citation type="journal article" date="2019" name="IMA Fungus">
        <title>Genome sequencing and comparison of five Tilletia species to identify candidate genes for the detection of regulated species infecting wheat.</title>
        <authorList>
            <person name="Nguyen H.D.T."/>
            <person name="Sultana T."/>
            <person name="Kesanakurti P."/>
            <person name="Hambleton S."/>
        </authorList>
    </citation>
    <scope>NUCLEOTIDE SEQUENCE</scope>
    <source>
        <strain evidence="1">DAOMC 236416</strain>
    </source>
</reference>
<proteinExistence type="predicted"/>
<comment type="caution">
    <text evidence="1">The sequence shown here is derived from an EMBL/GenBank/DDBJ whole genome shotgun (WGS) entry which is preliminary data.</text>
</comment>
<dbReference type="EMBL" id="LWDF02000461">
    <property type="protein sequence ID" value="KAE8246706.1"/>
    <property type="molecule type" value="Genomic_DNA"/>
</dbReference>
<gene>
    <name evidence="1" type="ORF">A4X13_0g5667</name>
</gene>
<evidence type="ECO:0000313" key="1">
    <source>
        <dbReference type="EMBL" id="KAE8246706.1"/>
    </source>
</evidence>
<organism evidence="1 2">
    <name type="scientific">Tilletia indica</name>
    <dbReference type="NCBI Taxonomy" id="43049"/>
    <lineage>
        <taxon>Eukaryota</taxon>
        <taxon>Fungi</taxon>
        <taxon>Dikarya</taxon>
        <taxon>Basidiomycota</taxon>
        <taxon>Ustilaginomycotina</taxon>
        <taxon>Exobasidiomycetes</taxon>
        <taxon>Tilletiales</taxon>
        <taxon>Tilletiaceae</taxon>
        <taxon>Tilletia</taxon>
    </lineage>
</organism>
<keyword evidence="2" id="KW-1185">Reference proteome</keyword>
<protein>
    <submittedName>
        <fullName evidence="1">Uncharacterized protein</fullName>
    </submittedName>
</protein>
<dbReference type="Proteomes" id="UP000077521">
    <property type="component" value="Unassembled WGS sequence"/>
</dbReference>